<accession>A0A554X3M9</accession>
<reference evidence="1 2" key="1">
    <citation type="submission" date="2019-07" db="EMBL/GenBank/DDBJ databases">
        <title>Tepidimonas charontis SPSP-6 draft genome.</title>
        <authorList>
            <person name="Da Costa M.S."/>
            <person name="Froufe H.J.C."/>
            <person name="Egas C."/>
            <person name="Albuquerque L."/>
        </authorList>
    </citation>
    <scope>NUCLEOTIDE SEQUENCE [LARGE SCALE GENOMIC DNA]</scope>
    <source>
        <strain evidence="1 2">SPSP-6</strain>
    </source>
</reference>
<dbReference type="EMBL" id="VJON01000055">
    <property type="protein sequence ID" value="TSE30403.1"/>
    <property type="molecule type" value="Genomic_DNA"/>
</dbReference>
<proteinExistence type="predicted"/>
<protein>
    <submittedName>
        <fullName evidence="1">CRISPR-associated protein</fullName>
    </submittedName>
</protein>
<dbReference type="RefSeq" id="WP_144329309.1">
    <property type="nucleotide sequence ID" value="NZ_VJON01000055.1"/>
</dbReference>
<dbReference type="NCBIfam" id="TIGR02549">
    <property type="entry name" value="CRISPR_DxTHG"/>
    <property type="match status" value="1"/>
</dbReference>
<sequence>MSDLTLISFLGRSRLDRKTGYKTANYRFADGRIETTPFFGLALCAQLKPSCMLLLGTQGSMWDALAEHLSGDEAEELRIELMDAVESARVDQALLDRLTPLVEKRLGMACQFRLIPYGADGDEQIGILSAIAEAGLAGPVVIDVTHGFRHLAALGLVAAFFLERAAKLDIRGLYYGALDMTVDGITPVVRLDGPAAVQDWVAALDHYDANGDYGVFAPLLVRDGVPEDKARCLEEAAFHERTFNLSGARQKLLTFLPVLEGELAGASRLFRRELQRRLSWVHEGGLPEYQRKLAYEYLRRRDYVRAAVFAWEAVVSKQCVDRGLSLNDFRAGREPAIDAFEAEIQAGEHPDGMAKAYWSLKNLRNALAHGNPPSVERYRRMLADAQTLHRELEAAIQRLLG</sequence>
<evidence type="ECO:0000313" key="1">
    <source>
        <dbReference type="EMBL" id="TSE30403.1"/>
    </source>
</evidence>
<dbReference type="NCBIfam" id="TIGR02221">
    <property type="entry name" value="cas_TM1812"/>
    <property type="match status" value="1"/>
</dbReference>
<keyword evidence="2" id="KW-1185">Reference proteome</keyword>
<evidence type="ECO:0000313" key="2">
    <source>
        <dbReference type="Proteomes" id="UP000318294"/>
    </source>
</evidence>
<dbReference type="Proteomes" id="UP000318294">
    <property type="component" value="Unassembled WGS sequence"/>
</dbReference>
<dbReference type="OrthoDB" id="5793884at2"/>
<dbReference type="InterPro" id="IPR011742">
    <property type="entry name" value="CRISPR-assoc_prot_TM1812"/>
</dbReference>
<dbReference type="InterPro" id="IPR013383">
    <property type="entry name" value="CRISPR-assoc_prot_DxTHG_CS"/>
</dbReference>
<gene>
    <name evidence="1" type="ORF">Tchar_02456</name>
</gene>
<organism evidence="1 2">
    <name type="scientific">Tepidimonas charontis</name>
    <dbReference type="NCBI Taxonomy" id="2267262"/>
    <lineage>
        <taxon>Bacteria</taxon>
        <taxon>Pseudomonadati</taxon>
        <taxon>Pseudomonadota</taxon>
        <taxon>Betaproteobacteria</taxon>
        <taxon>Burkholderiales</taxon>
        <taxon>Tepidimonas</taxon>
    </lineage>
</organism>
<dbReference type="AlphaFoldDB" id="A0A554X3M9"/>
<comment type="caution">
    <text evidence="1">The sequence shown here is derived from an EMBL/GenBank/DDBJ whole genome shotgun (WGS) entry which is preliminary data.</text>
</comment>
<name>A0A554X3M9_9BURK</name>